<gene>
    <name evidence="9" type="ORF">GCM10011316_21120</name>
</gene>
<feature type="domain" description="Aminotransferase class I/classII large" evidence="8">
    <location>
        <begin position="52"/>
        <end position="396"/>
    </location>
</feature>
<dbReference type="InterPro" id="IPR015421">
    <property type="entry name" value="PyrdxlP-dep_Trfase_major"/>
</dbReference>
<keyword evidence="5" id="KW-0663">Pyridoxal phosphate</keyword>
<protein>
    <recommendedName>
        <fullName evidence="7">Aminotransferase</fullName>
        <ecNumber evidence="7">2.6.1.-</ecNumber>
    </recommendedName>
</protein>
<dbReference type="InterPro" id="IPR004839">
    <property type="entry name" value="Aminotransferase_I/II_large"/>
</dbReference>
<dbReference type="Gene3D" id="3.40.640.10">
    <property type="entry name" value="Type I PLP-dependent aspartate aminotransferase-like (Major domain)"/>
    <property type="match status" value="1"/>
</dbReference>
<dbReference type="CDD" id="cd00609">
    <property type="entry name" value="AAT_like"/>
    <property type="match status" value="1"/>
</dbReference>
<evidence type="ECO:0000256" key="5">
    <source>
        <dbReference type="ARBA" id="ARBA00022898"/>
    </source>
</evidence>
<evidence type="ECO:0000313" key="10">
    <source>
        <dbReference type="Proteomes" id="UP000605148"/>
    </source>
</evidence>
<evidence type="ECO:0000259" key="8">
    <source>
        <dbReference type="Pfam" id="PF00155"/>
    </source>
</evidence>
<dbReference type="GO" id="GO:0004069">
    <property type="term" value="F:L-aspartate:2-oxoglutarate aminotransferase activity"/>
    <property type="evidence" value="ECO:0007669"/>
    <property type="project" value="UniProtKB-EC"/>
</dbReference>
<comment type="caution">
    <text evidence="9">The sequence shown here is derived from an EMBL/GenBank/DDBJ whole genome shotgun (WGS) entry which is preliminary data.</text>
</comment>
<dbReference type="PANTHER" id="PTHR46383:SF1">
    <property type="entry name" value="ASPARTATE AMINOTRANSFERASE"/>
    <property type="match status" value="1"/>
</dbReference>
<keyword evidence="4 7" id="KW-0808">Transferase</keyword>
<evidence type="ECO:0000313" key="9">
    <source>
        <dbReference type="EMBL" id="GGB48769.1"/>
    </source>
</evidence>
<evidence type="ECO:0000256" key="1">
    <source>
        <dbReference type="ARBA" id="ARBA00001933"/>
    </source>
</evidence>
<dbReference type="GO" id="GO:0030170">
    <property type="term" value="F:pyridoxal phosphate binding"/>
    <property type="evidence" value="ECO:0007669"/>
    <property type="project" value="InterPro"/>
</dbReference>
<dbReference type="EMBL" id="BMFA01000006">
    <property type="protein sequence ID" value="GGB48769.1"/>
    <property type="molecule type" value="Genomic_DNA"/>
</dbReference>
<proteinExistence type="inferred from homology"/>
<dbReference type="InterPro" id="IPR015424">
    <property type="entry name" value="PyrdxlP-dep_Trfase"/>
</dbReference>
<evidence type="ECO:0000256" key="6">
    <source>
        <dbReference type="ARBA" id="ARBA00049185"/>
    </source>
</evidence>
<dbReference type="NCBIfam" id="NF004770">
    <property type="entry name" value="PRK06108.1"/>
    <property type="match status" value="1"/>
</dbReference>
<dbReference type="PANTHER" id="PTHR46383">
    <property type="entry name" value="ASPARTATE AMINOTRANSFERASE"/>
    <property type="match status" value="1"/>
</dbReference>
<comment type="similarity">
    <text evidence="2 7">Belongs to the class-I pyridoxal-phosphate-dependent aminotransferase family.</text>
</comment>
<evidence type="ECO:0000256" key="7">
    <source>
        <dbReference type="RuleBase" id="RU000481"/>
    </source>
</evidence>
<dbReference type="EC" id="2.6.1.-" evidence="7"/>
<dbReference type="InterPro" id="IPR050596">
    <property type="entry name" value="AspAT/PAT-like"/>
</dbReference>
<dbReference type="Proteomes" id="UP000605148">
    <property type="component" value="Unassembled WGS sequence"/>
</dbReference>
<organism evidence="9 10">
    <name type="scientific">Roseibium aquae</name>
    <dbReference type="NCBI Taxonomy" id="1323746"/>
    <lineage>
        <taxon>Bacteria</taxon>
        <taxon>Pseudomonadati</taxon>
        <taxon>Pseudomonadota</taxon>
        <taxon>Alphaproteobacteria</taxon>
        <taxon>Hyphomicrobiales</taxon>
        <taxon>Stappiaceae</taxon>
        <taxon>Roseibium</taxon>
    </lineage>
</organism>
<evidence type="ECO:0000256" key="2">
    <source>
        <dbReference type="ARBA" id="ARBA00007441"/>
    </source>
</evidence>
<evidence type="ECO:0000256" key="4">
    <source>
        <dbReference type="ARBA" id="ARBA00022679"/>
    </source>
</evidence>
<reference evidence="9" key="1">
    <citation type="journal article" date="2014" name="Int. J. Syst. Evol. Microbiol.">
        <title>Complete genome sequence of Corynebacterium casei LMG S-19264T (=DSM 44701T), isolated from a smear-ripened cheese.</title>
        <authorList>
            <consortium name="US DOE Joint Genome Institute (JGI-PGF)"/>
            <person name="Walter F."/>
            <person name="Albersmeier A."/>
            <person name="Kalinowski J."/>
            <person name="Ruckert C."/>
        </authorList>
    </citation>
    <scope>NUCLEOTIDE SEQUENCE</scope>
    <source>
        <strain evidence="9">CGMCC 1.12426</strain>
    </source>
</reference>
<accession>A0A916X0L0</accession>
<comment type="catalytic activity">
    <reaction evidence="6">
        <text>L-aspartate + 2-oxoglutarate = oxaloacetate + L-glutamate</text>
        <dbReference type="Rhea" id="RHEA:21824"/>
        <dbReference type="ChEBI" id="CHEBI:16452"/>
        <dbReference type="ChEBI" id="CHEBI:16810"/>
        <dbReference type="ChEBI" id="CHEBI:29985"/>
        <dbReference type="ChEBI" id="CHEBI:29991"/>
        <dbReference type="EC" id="2.6.1.1"/>
    </reaction>
</comment>
<keyword evidence="10" id="KW-1185">Reference proteome</keyword>
<reference evidence="9" key="2">
    <citation type="submission" date="2020-09" db="EMBL/GenBank/DDBJ databases">
        <authorList>
            <person name="Sun Q."/>
            <person name="Zhou Y."/>
        </authorList>
    </citation>
    <scope>NUCLEOTIDE SEQUENCE</scope>
    <source>
        <strain evidence="9">CGMCC 1.12426</strain>
    </source>
</reference>
<dbReference type="GO" id="GO:0006520">
    <property type="term" value="P:amino acid metabolic process"/>
    <property type="evidence" value="ECO:0007669"/>
    <property type="project" value="InterPro"/>
</dbReference>
<sequence>MYGFGQNHFWGNTVLNLLDLLTPETRNAPESGIVELVNCGREQENLIPLWVGEGDLPTPDFISNAASASLAAGETFYTYQRGIPALREALAAYHSRVYGMDVPAEEIFVTGSGMQAIQIAAACVASAGDEVLVPTPAWPNMAAAVEIRGAKAVPVPMDYADGAWSLDLARLGDAVTPRTRAIFLNTPCNPTGWVASLETLNGILALARERGLWIIADEIYGRFHFGAGDRAPSFHDVSGPQDPILYVNSMSKNWAMTGWRIGWIRAPRVLGQVLENMIQYSTSGVPVFVQRGAVAALTEGEDFLSAQISRAEQGRRIVMDGLSAVNRIHFAPPVGAFYLFLGIEGVTDTRRFALDLLRETGVGLAPGSAFGDAGKGFLRLCFARRHDHLEDAVGRIQAFMQRD</sequence>
<comment type="cofactor">
    <cofactor evidence="1 7">
        <name>pyridoxal 5'-phosphate</name>
        <dbReference type="ChEBI" id="CHEBI:597326"/>
    </cofactor>
</comment>
<evidence type="ECO:0000256" key="3">
    <source>
        <dbReference type="ARBA" id="ARBA00022576"/>
    </source>
</evidence>
<dbReference type="Pfam" id="PF00155">
    <property type="entry name" value="Aminotran_1_2"/>
    <property type="match status" value="1"/>
</dbReference>
<dbReference type="RefSeq" id="WP_172972097.1">
    <property type="nucleotide sequence ID" value="NZ_BMFA01000006.1"/>
</dbReference>
<dbReference type="AlphaFoldDB" id="A0A916X0L0"/>
<name>A0A916X0L0_9HYPH</name>
<dbReference type="PROSITE" id="PS00105">
    <property type="entry name" value="AA_TRANSFER_CLASS_1"/>
    <property type="match status" value="1"/>
</dbReference>
<dbReference type="InterPro" id="IPR004838">
    <property type="entry name" value="NHTrfase_class1_PyrdxlP-BS"/>
</dbReference>
<dbReference type="SUPFAM" id="SSF53383">
    <property type="entry name" value="PLP-dependent transferases"/>
    <property type="match status" value="1"/>
</dbReference>
<keyword evidence="3 7" id="KW-0032">Aminotransferase</keyword>